<evidence type="ECO:0008006" key="3">
    <source>
        <dbReference type="Google" id="ProtNLM"/>
    </source>
</evidence>
<dbReference type="Proteomes" id="UP000032361">
    <property type="component" value="Unassembled WGS sequence"/>
</dbReference>
<dbReference type="EMBL" id="JTDV01000011">
    <property type="protein sequence ID" value="KJD31953.1"/>
    <property type="molecule type" value="Genomic_DNA"/>
</dbReference>
<reference evidence="1 2" key="1">
    <citation type="journal article" date="2015" name="Antonie Van Leeuwenhoek">
        <title>Tamlana nanhaiensis sp. nov., isolated from surface seawater collected from the South China Sea.</title>
        <authorList>
            <person name="Liu X."/>
            <person name="Lai Q."/>
            <person name="Du Y."/>
            <person name="Li G."/>
            <person name="Sun F."/>
            <person name="Shao Z."/>
        </authorList>
    </citation>
    <scope>NUCLEOTIDE SEQUENCE [LARGE SCALE GENOMIC DNA]</scope>
    <source>
        <strain evidence="1 2">FHC16</strain>
    </source>
</reference>
<proteinExistence type="predicted"/>
<dbReference type="STRING" id="1382798.PK35_12460"/>
<sequence>MCFSCKQGNESSAISTKNYVNIVKNDAQNRIDIFVDSVYFTSYLYADSMLRKPVLFPLKTANGKRITRGFPFKPIVGERMDHPHHYGLWLNHGDVNGVDYWNSAVVPKNENARYGRINHVEFLKMKSGGVGELSVKKNWVNDKQEIVIEEVTTYRFKGDKNVRSITCNSTLKAVSKNVIFTDSKEGMFAIRVRTELEMPSERIDKRFGVEVDSLVNIKPTGFYKNSNGIQGYPEVWGKRAKWMQLVGVVDDDSVAVSILSHPKNPNHEPHWMARDYGLFAVNPLGSKTYTNGEEELNFSLKKDESITFCYRVLIENGVVSSVRDIETQFLKFAENQ</sequence>
<comment type="caution">
    <text evidence="1">The sequence shown here is derived from an EMBL/GenBank/DDBJ whole genome shotgun (WGS) entry which is preliminary data.</text>
</comment>
<dbReference type="PATRIC" id="fig|1382798.3.peg.1049"/>
<name>A0A0D7VZT7_9FLAO</name>
<dbReference type="InterPro" id="IPR029475">
    <property type="entry name" value="DUF6807"/>
</dbReference>
<protein>
    <recommendedName>
        <fullName evidence="3">Methane oxygenase PmoA</fullName>
    </recommendedName>
</protein>
<keyword evidence="2" id="KW-1185">Reference proteome</keyword>
<gene>
    <name evidence="1" type="ORF">PK35_12460</name>
</gene>
<dbReference type="Pfam" id="PF14100">
    <property type="entry name" value="DUF6807"/>
    <property type="match status" value="1"/>
</dbReference>
<evidence type="ECO:0000313" key="1">
    <source>
        <dbReference type="EMBL" id="KJD31953.1"/>
    </source>
</evidence>
<organism evidence="1 2">
    <name type="scientific">Neotamlana nanhaiensis</name>
    <dbReference type="NCBI Taxonomy" id="1382798"/>
    <lineage>
        <taxon>Bacteria</taxon>
        <taxon>Pseudomonadati</taxon>
        <taxon>Bacteroidota</taxon>
        <taxon>Flavobacteriia</taxon>
        <taxon>Flavobacteriales</taxon>
        <taxon>Flavobacteriaceae</taxon>
        <taxon>Neotamlana</taxon>
    </lineage>
</organism>
<accession>A0A0D7VZT7</accession>
<evidence type="ECO:0000313" key="2">
    <source>
        <dbReference type="Proteomes" id="UP000032361"/>
    </source>
</evidence>
<dbReference type="AlphaFoldDB" id="A0A0D7VZT7"/>